<organism evidence="2 3">
    <name type="scientific">Roseiconus lacunae</name>
    <dbReference type="NCBI Taxonomy" id="2605694"/>
    <lineage>
        <taxon>Bacteria</taxon>
        <taxon>Pseudomonadati</taxon>
        <taxon>Planctomycetota</taxon>
        <taxon>Planctomycetia</taxon>
        <taxon>Pirellulales</taxon>
        <taxon>Pirellulaceae</taxon>
        <taxon>Roseiconus</taxon>
    </lineage>
</organism>
<name>A0ABT7PG52_9BACT</name>
<protein>
    <recommendedName>
        <fullName evidence="4">Secreted protein</fullName>
    </recommendedName>
</protein>
<sequence>MIFYHDSQRLVRTTITIAGIFIGACVLPASNADAVEVLASAIAAPKNTAASGSNAGPHRYGVAIIELPLAVPLVGKKTAPLSVSSASGRIHYPVVEDIEVPITPASERPVPQPGNGRLLGRLGKLIRELTDEDQPQTQIVARRITFLFTGDAPMTVDLSDEGGEIGTYELVPKLDATLHATGMNQWWVAYIERAKSLIDGGDYPPWVETYLVAMLSGRTGNGLPDWFIESEEKSDPLLETLKYLGGAEEITRHIFRRTAAGLNDQNAPGPSSDPQASVAMPAPPRWQQSPLPEIDDAVVTEPIASRVPPECFYIRFGSFTNYLWFLDLADEYGGDIGRMVTLRGTVNESTERFQNQIATKINQLSRMLGATVVQDQAVIGRDLFTNDGSSMGVILKASNAFLLRSSLNNDRSTRAAEDDKLTLKKVDVDGHQVSLLSKPDNSIRSFLAEDDGYFLITNSKTLVRRFYEVGKSKQSLAATDSFRLSRSLVPVERDDTIFAYFSPQMLQGLVSPEYMIELRRRSAAESDVSLVHLARLAAASEGIGGEPSQLGVEELIEEGFLPLSFGKRPDGSGVVTLGERVIDTMRGARGSFLPIADVEIDQVTEQEARWYSSIAGEYSERFPQMDPIIVAVRRDEVPGAPALERITVHAEIAPLTPEKYGRWAKQLGPPTKVAIRSAPDDIVTLQAHVASDQLGPPTHLFVGIKDNFPPEPEDFDGLLNIYRSLRGLPGYLGAWPQPGALDRLPLGLGRGRPVGPGMSRLIGGLYRYTGGGFSVLSFQDEVLTSTLPFLEATEVAEAATVRGRVGSLYGSQLEGWVNNQLYQRAARSSVAGAEFLNLLTRQLEVLPEDAFSRVRQVLDADLQCSLGGEYQFNPNRRSWESTAWDGPRPAELPPQDYVSPLLHWFRGGEFTMIQYADRLVADGQMTVARKPVTNN</sequence>
<feature type="compositionally biased region" description="Polar residues" evidence="1">
    <location>
        <begin position="263"/>
        <end position="275"/>
    </location>
</feature>
<dbReference type="EMBL" id="JASZZN010000005">
    <property type="protein sequence ID" value="MDM4015474.1"/>
    <property type="molecule type" value="Genomic_DNA"/>
</dbReference>
<feature type="region of interest" description="Disordered" evidence="1">
    <location>
        <begin position="262"/>
        <end position="283"/>
    </location>
</feature>
<evidence type="ECO:0000313" key="2">
    <source>
        <dbReference type="EMBL" id="MDM4015474.1"/>
    </source>
</evidence>
<comment type="caution">
    <text evidence="2">The sequence shown here is derived from an EMBL/GenBank/DDBJ whole genome shotgun (WGS) entry which is preliminary data.</text>
</comment>
<accession>A0ABT7PG52</accession>
<dbReference type="Proteomes" id="UP001239462">
    <property type="component" value="Unassembled WGS sequence"/>
</dbReference>
<proteinExistence type="predicted"/>
<dbReference type="RefSeq" id="WP_289162961.1">
    <property type="nucleotide sequence ID" value="NZ_JASZZN010000005.1"/>
</dbReference>
<evidence type="ECO:0000256" key="1">
    <source>
        <dbReference type="SAM" id="MobiDB-lite"/>
    </source>
</evidence>
<evidence type="ECO:0000313" key="3">
    <source>
        <dbReference type="Proteomes" id="UP001239462"/>
    </source>
</evidence>
<gene>
    <name evidence="2" type="ORF">QTN89_08550</name>
</gene>
<keyword evidence="3" id="KW-1185">Reference proteome</keyword>
<reference evidence="2 3" key="1">
    <citation type="submission" date="2023-06" db="EMBL/GenBank/DDBJ databases">
        <title>Roseiconus lacunae JC819 isolated from Gulf of Mannar region, Tamil Nadu.</title>
        <authorList>
            <person name="Pk S."/>
            <person name="Ch S."/>
            <person name="Ch V.R."/>
        </authorList>
    </citation>
    <scope>NUCLEOTIDE SEQUENCE [LARGE SCALE GENOMIC DNA]</scope>
    <source>
        <strain evidence="2 3">JC819</strain>
    </source>
</reference>
<evidence type="ECO:0008006" key="4">
    <source>
        <dbReference type="Google" id="ProtNLM"/>
    </source>
</evidence>